<sequence length="303" mass="33036">MRTCASDLPVEFLEQGRQNAVMSMKSPTVRHRRLGRELRRLRENAGLSVAEVAVQLGWSVSKVNRIENARIALTPSSVSHACDLFGADSSTKAGLIQLCKDAAVRGWWTAYHDVFGGSYVVLEADASVIRTWEPLLIPGLLQHKEYAQELIRGGRPDLGASDIERRVAARMTRKIHLLGPNAPTFHALVDEGALRRPIGPSSVMACQLDDLLQVADRPNVTIQILPLAAGPHIGLDGAFSVLSFDPEDPDVGYTGCPGGDVYVEATDQVRSLRVAFERLIDTCLSPEESTAVIAEARSEHDRP</sequence>
<name>A0A9W6MDL1_9ACTN</name>
<accession>A0A9W6MDL1</accession>
<evidence type="ECO:0000313" key="2">
    <source>
        <dbReference type="EMBL" id="GLK10614.1"/>
    </source>
</evidence>
<dbReference type="GO" id="GO:0003677">
    <property type="term" value="F:DNA binding"/>
    <property type="evidence" value="ECO:0007669"/>
    <property type="project" value="InterPro"/>
</dbReference>
<dbReference type="Gene3D" id="1.10.260.40">
    <property type="entry name" value="lambda repressor-like DNA-binding domains"/>
    <property type="match status" value="1"/>
</dbReference>
<reference evidence="2" key="1">
    <citation type="journal article" date="2014" name="Int. J. Syst. Evol. Microbiol.">
        <title>Complete genome sequence of Corynebacterium casei LMG S-19264T (=DSM 44701T), isolated from a smear-ripened cheese.</title>
        <authorList>
            <consortium name="US DOE Joint Genome Institute (JGI-PGF)"/>
            <person name="Walter F."/>
            <person name="Albersmeier A."/>
            <person name="Kalinowski J."/>
            <person name="Ruckert C."/>
        </authorList>
    </citation>
    <scope>NUCLEOTIDE SEQUENCE</scope>
    <source>
        <strain evidence="2">VKM Ac-2007</strain>
    </source>
</reference>
<dbReference type="AlphaFoldDB" id="A0A9W6MDL1"/>
<proteinExistence type="predicted"/>
<dbReference type="InterPro" id="IPR043917">
    <property type="entry name" value="DUF5753"/>
</dbReference>
<evidence type="ECO:0000259" key="1">
    <source>
        <dbReference type="PROSITE" id="PS50943"/>
    </source>
</evidence>
<evidence type="ECO:0000313" key="3">
    <source>
        <dbReference type="Proteomes" id="UP001143474"/>
    </source>
</evidence>
<dbReference type="Pfam" id="PF13560">
    <property type="entry name" value="HTH_31"/>
    <property type="match status" value="1"/>
</dbReference>
<gene>
    <name evidence="2" type="ORF">GCM10017600_40200</name>
</gene>
<protein>
    <submittedName>
        <fullName evidence="2">Transcriptional regulator</fullName>
    </submittedName>
</protein>
<reference evidence="2" key="2">
    <citation type="submission" date="2023-01" db="EMBL/GenBank/DDBJ databases">
        <authorList>
            <person name="Sun Q."/>
            <person name="Evtushenko L."/>
        </authorList>
    </citation>
    <scope>NUCLEOTIDE SEQUENCE</scope>
    <source>
        <strain evidence="2">VKM Ac-2007</strain>
    </source>
</reference>
<feature type="domain" description="HTH cro/C1-type" evidence="1">
    <location>
        <begin position="38"/>
        <end position="92"/>
    </location>
</feature>
<dbReference type="EMBL" id="BSEV01000008">
    <property type="protein sequence ID" value="GLK10614.1"/>
    <property type="molecule type" value="Genomic_DNA"/>
</dbReference>
<dbReference type="Pfam" id="PF19054">
    <property type="entry name" value="DUF5753"/>
    <property type="match status" value="1"/>
</dbReference>
<dbReference type="InterPro" id="IPR010982">
    <property type="entry name" value="Lambda_DNA-bd_dom_sf"/>
</dbReference>
<dbReference type="SMART" id="SM00530">
    <property type="entry name" value="HTH_XRE"/>
    <property type="match status" value="1"/>
</dbReference>
<dbReference type="InterPro" id="IPR001387">
    <property type="entry name" value="Cro/C1-type_HTH"/>
</dbReference>
<dbReference type="Proteomes" id="UP001143474">
    <property type="component" value="Unassembled WGS sequence"/>
</dbReference>
<comment type="caution">
    <text evidence="2">The sequence shown here is derived from an EMBL/GenBank/DDBJ whole genome shotgun (WGS) entry which is preliminary data.</text>
</comment>
<dbReference type="PROSITE" id="PS50943">
    <property type="entry name" value="HTH_CROC1"/>
    <property type="match status" value="1"/>
</dbReference>
<keyword evidence="3" id="KW-1185">Reference proteome</keyword>
<dbReference type="SUPFAM" id="SSF47413">
    <property type="entry name" value="lambda repressor-like DNA-binding domains"/>
    <property type="match status" value="1"/>
</dbReference>
<dbReference type="CDD" id="cd00093">
    <property type="entry name" value="HTH_XRE"/>
    <property type="match status" value="1"/>
</dbReference>
<organism evidence="2 3">
    <name type="scientific">Streptosporangium carneum</name>
    <dbReference type="NCBI Taxonomy" id="47481"/>
    <lineage>
        <taxon>Bacteria</taxon>
        <taxon>Bacillati</taxon>
        <taxon>Actinomycetota</taxon>
        <taxon>Actinomycetes</taxon>
        <taxon>Streptosporangiales</taxon>
        <taxon>Streptosporangiaceae</taxon>
        <taxon>Streptosporangium</taxon>
    </lineage>
</organism>